<dbReference type="Proteomes" id="UP001558613">
    <property type="component" value="Unassembled WGS sequence"/>
</dbReference>
<comment type="caution">
    <text evidence="1">The sequence shown here is derived from an EMBL/GenBank/DDBJ whole genome shotgun (WGS) entry which is preliminary data.</text>
</comment>
<protein>
    <submittedName>
        <fullName evidence="1">Uncharacterized protein</fullName>
    </submittedName>
</protein>
<organism evidence="1 2">
    <name type="scientific">Cirrhinus molitorella</name>
    <name type="common">mud carp</name>
    <dbReference type="NCBI Taxonomy" id="172907"/>
    <lineage>
        <taxon>Eukaryota</taxon>
        <taxon>Metazoa</taxon>
        <taxon>Chordata</taxon>
        <taxon>Craniata</taxon>
        <taxon>Vertebrata</taxon>
        <taxon>Euteleostomi</taxon>
        <taxon>Actinopterygii</taxon>
        <taxon>Neopterygii</taxon>
        <taxon>Teleostei</taxon>
        <taxon>Ostariophysi</taxon>
        <taxon>Cypriniformes</taxon>
        <taxon>Cyprinidae</taxon>
        <taxon>Labeoninae</taxon>
        <taxon>Labeonini</taxon>
        <taxon>Cirrhinus</taxon>
    </lineage>
</organism>
<dbReference type="EMBL" id="JAYMGO010000025">
    <property type="protein sequence ID" value="KAL1247466.1"/>
    <property type="molecule type" value="Genomic_DNA"/>
</dbReference>
<accession>A0ABR3L5Y8</accession>
<evidence type="ECO:0000313" key="1">
    <source>
        <dbReference type="EMBL" id="KAL1247466.1"/>
    </source>
</evidence>
<gene>
    <name evidence="1" type="ORF">QQF64_022842</name>
</gene>
<name>A0ABR3L5Y8_9TELE</name>
<sequence>MNTGCGYSLHFRVSALHAPRSSRQLFPEKQEDDCCFLPGGSIRNTVSLTPEIDTDLCPSKSRLNIQWSPPYIPAVYLTG</sequence>
<evidence type="ECO:0000313" key="2">
    <source>
        <dbReference type="Proteomes" id="UP001558613"/>
    </source>
</evidence>
<proteinExistence type="predicted"/>
<reference evidence="1 2" key="1">
    <citation type="submission" date="2023-09" db="EMBL/GenBank/DDBJ databases">
        <authorList>
            <person name="Wang M."/>
        </authorList>
    </citation>
    <scope>NUCLEOTIDE SEQUENCE [LARGE SCALE GENOMIC DNA]</scope>
    <source>
        <strain evidence="1">GT-2023</strain>
        <tissue evidence="1">Liver</tissue>
    </source>
</reference>
<keyword evidence="2" id="KW-1185">Reference proteome</keyword>